<geneLocation type="plasmid" evidence="1 2">
    <name>pGspE55-1</name>
</geneLocation>
<dbReference type="RefSeq" id="WP_172418964.1">
    <property type="nucleotide sequence ID" value="NZ_AP022558.1"/>
</dbReference>
<gene>
    <name evidence="1" type="ORF">GsuE55_38300</name>
</gene>
<protein>
    <submittedName>
        <fullName evidence="1">Uncharacterized protein</fullName>
    </submittedName>
</protein>
<proteinExistence type="predicted"/>
<dbReference type="AlphaFoldDB" id="A0A679FY29"/>
<name>A0A679FY29_9BACL</name>
<dbReference type="EMBL" id="AP022558">
    <property type="protein sequence ID" value="BBW98997.1"/>
    <property type="molecule type" value="Genomic_DNA"/>
</dbReference>
<organism evidence="1 2">
    <name type="scientific">Geobacillus subterraneus</name>
    <dbReference type="NCBI Taxonomy" id="129338"/>
    <lineage>
        <taxon>Bacteria</taxon>
        <taxon>Bacillati</taxon>
        <taxon>Bacillota</taxon>
        <taxon>Bacilli</taxon>
        <taxon>Bacillales</taxon>
        <taxon>Anoxybacillaceae</taxon>
        <taxon>Geobacillus</taxon>
    </lineage>
</organism>
<dbReference type="Proteomes" id="UP000501421">
    <property type="component" value="Plasmid pGspE55-1"/>
</dbReference>
<evidence type="ECO:0000313" key="2">
    <source>
        <dbReference type="Proteomes" id="UP000501421"/>
    </source>
</evidence>
<accession>A0A679FY29</accession>
<keyword evidence="1" id="KW-0614">Plasmid</keyword>
<sequence>MYRCVATKKQCLEGRRVYALFCGDEFVRYVGKRTKKEKERLQGGDRRLGIPSLVEISLLHGWYYDEAKDCYVLFEDGEKKKEQLQYSGMPEGILRRR</sequence>
<reference evidence="2" key="1">
    <citation type="journal article" date="2020" name="Microbiol. Resour. Announc.">
        <title>Complete Genome Sequence of Geobacillus sp. Strain E55-1, Isolated from Mine Geyser in Japan.</title>
        <authorList>
            <person name="Miyazaki K."/>
            <person name="Hase E."/>
            <person name="Tokito N."/>
        </authorList>
    </citation>
    <scope>NUCLEOTIDE SEQUENCE [LARGE SCALE GENOMIC DNA]</scope>
    <source>
        <strain evidence="2">E55-1</strain>
        <plasmid evidence="2">pGspE55-1</plasmid>
    </source>
</reference>
<evidence type="ECO:0000313" key="1">
    <source>
        <dbReference type="EMBL" id="BBW98997.1"/>
    </source>
</evidence>
<keyword evidence="2" id="KW-1185">Reference proteome</keyword>